<accession>A0A1I7JDH2</accession>
<proteinExistence type="predicted"/>
<evidence type="ECO:0000256" key="1">
    <source>
        <dbReference type="SAM" id="Phobius"/>
    </source>
</evidence>
<sequence length="64" mass="6621">MKYIKQATCALPFFLFGASAHAELPASVTTAITDATADVGTAGAAILGVVIAIVAFAWIRRVLK</sequence>
<keyword evidence="1" id="KW-1133">Transmembrane helix</keyword>
<feature type="transmembrane region" description="Helical" evidence="1">
    <location>
        <begin position="40"/>
        <end position="59"/>
    </location>
</feature>
<protein>
    <submittedName>
        <fullName evidence="3">Bacteriophage coat protein B</fullName>
    </submittedName>
</protein>
<keyword evidence="3" id="KW-0167">Capsid protein</keyword>
<dbReference type="InterPro" id="IPR008020">
    <property type="entry name" value="G8P"/>
</dbReference>
<evidence type="ECO:0000256" key="2">
    <source>
        <dbReference type="SAM" id="SignalP"/>
    </source>
</evidence>
<feature type="signal peptide" evidence="2">
    <location>
        <begin position="1"/>
        <end position="22"/>
    </location>
</feature>
<evidence type="ECO:0000313" key="4">
    <source>
        <dbReference type="Proteomes" id="UP000183926"/>
    </source>
</evidence>
<name>A0A1I7JDH2_9PROT</name>
<feature type="chain" id="PRO_5010267993" evidence="2">
    <location>
        <begin position="23"/>
        <end position="64"/>
    </location>
</feature>
<evidence type="ECO:0000313" key="3">
    <source>
        <dbReference type="EMBL" id="SFU83229.1"/>
    </source>
</evidence>
<keyword evidence="1" id="KW-0472">Membrane</keyword>
<gene>
    <name evidence="3" type="ORF">SAMN05216339_1223</name>
</gene>
<keyword evidence="1" id="KW-0812">Transmembrane</keyword>
<dbReference type="AlphaFoldDB" id="A0A1I7JDH2"/>
<keyword evidence="2" id="KW-0732">Signal</keyword>
<dbReference type="Pfam" id="PF05356">
    <property type="entry name" value="Phage_Coat_B"/>
    <property type="match status" value="1"/>
</dbReference>
<reference evidence="3 4" key="1">
    <citation type="submission" date="2016-10" db="EMBL/GenBank/DDBJ databases">
        <authorList>
            <person name="de Groot N.N."/>
        </authorList>
    </citation>
    <scope>NUCLEOTIDE SEQUENCE [LARGE SCALE GENOMIC DNA]</scope>
    <source>
        <strain evidence="3 4">Nm24</strain>
    </source>
</reference>
<dbReference type="SUPFAM" id="SSF57987">
    <property type="entry name" value="Inovirus (filamentous phage) major coat protein"/>
    <property type="match status" value="1"/>
</dbReference>
<keyword evidence="3" id="KW-0946">Virion</keyword>
<dbReference type="Proteomes" id="UP000183926">
    <property type="component" value="Unassembled WGS sequence"/>
</dbReference>
<organism evidence="3 4">
    <name type="scientific">Nitrosomonas eutropha</name>
    <dbReference type="NCBI Taxonomy" id="916"/>
    <lineage>
        <taxon>Bacteria</taxon>
        <taxon>Pseudomonadati</taxon>
        <taxon>Pseudomonadota</taxon>
        <taxon>Betaproteobacteria</taxon>
        <taxon>Nitrosomonadales</taxon>
        <taxon>Nitrosomonadaceae</taxon>
        <taxon>Nitrosomonas</taxon>
    </lineage>
</organism>
<dbReference type="EMBL" id="FPBL01000022">
    <property type="protein sequence ID" value="SFU83229.1"/>
    <property type="molecule type" value="Genomic_DNA"/>
</dbReference>
<dbReference type="RefSeq" id="WP_074929523.1">
    <property type="nucleotide sequence ID" value="NZ_FPBL01000022.1"/>
</dbReference>